<feature type="transmembrane region" description="Helical" evidence="7">
    <location>
        <begin position="102"/>
        <end position="122"/>
    </location>
</feature>
<name>A0A3N2C4F2_9MICO</name>
<dbReference type="GO" id="GO:0022857">
    <property type="term" value="F:transmembrane transporter activity"/>
    <property type="evidence" value="ECO:0007669"/>
    <property type="project" value="InterPro"/>
</dbReference>
<evidence type="ECO:0000313" key="10">
    <source>
        <dbReference type="Proteomes" id="UP000266915"/>
    </source>
</evidence>
<sequence length="299" mass="32394">MSSVLFDTPGPKAIVRYRWIGAATVLVVAGILAFVVFRFIETGQFTASKWKLFTFPRVWEQILQATGATLSAFAVAAVCSVVLGLILAIGRLSDHKIISVPFTIFIEFFRAVPVLILMMLMYYGLPPLGFTFVTPFVAVAIALTLYNGAVFSEIFRAGIESLPKGQGEAAYAIGLRKSAVLRLILFPQAIRAMLPVIIAQLVVALKDTALGFLITYQELLYLAKQFGSQALYGSPIIPSIIVMGSIYIVLCLILSGVAKIVEVRTRRSPRTPKEQAVTEDTTTKILGIQAGNQSSGASI</sequence>
<evidence type="ECO:0000256" key="4">
    <source>
        <dbReference type="ARBA" id="ARBA00022692"/>
    </source>
</evidence>
<keyword evidence="10" id="KW-1185">Reference proteome</keyword>
<dbReference type="PANTHER" id="PTHR30614">
    <property type="entry name" value="MEMBRANE COMPONENT OF AMINO ACID ABC TRANSPORTER"/>
    <property type="match status" value="1"/>
</dbReference>
<dbReference type="AlphaFoldDB" id="A0A3N2C4F2"/>
<organism evidence="9 10">
    <name type="scientific">Plantibacter flavus</name>
    <dbReference type="NCBI Taxonomy" id="150123"/>
    <lineage>
        <taxon>Bacteria</taxon>
        <taxon>Bacillati</taxon>
        <taxon>Actinomycetota</taxon>
        <taxon>Actinomycetes</taxon>
        <taxon>Micrococcales</taxon>
        <taxon>Microbacteriaceae</taxon>
        <taxon>Plantibacter</taxon>
    </lineage>
</organism>
<keyword evidence="3" id="KW-1003">Cell membrane</keyword>
<dbReference type="InterPro" id="IPR000515">
    <property type="entry name" value="MetI-like"/>
</dbReference>
<dbReference type="EMBL" id="RKHL01000001">
    <property type="protein sequence ID" value="ROR82134.1"/>
    <property type="molecule type" value="Genomic_DNA"/>
</dbReference>
<evidence type="ECO:0000313" key="9">
    <source>
        <dbReference type="EMBL" id="ROR82134.1"/>
    </source>
</evidence>
<dbReference type="RefSeq" id="WP_085512979.1">
    <property type="nucleotide sequence ID" value="NZ_FXAP01000005.1"/>
</dbReference>
<dbReference type="InterPro" id="IPR043429">
    <property type="entry name" value="ArtM/GltK/GlnP/TcyL/YhdX-like"/>
</dbReference>
<accession>A0A3N2C4F2</accession>
<dbReference type="PROSITE" id="PS50928">
    <property type="entry name" value="ABC_TM1"/>
    <property type="match status" value="1"/>
</dbReference>
<feature type="transmembrane region" description="Helical" evidence="7">
    <location>
        <begin position="236"/>
        <end position="261"/>
    </location>
</feature>
<dbReference type="Gene3D" id="1.10.3720.10">
    <property type="entry name" value="MetI-like"/>
    <property type="match status" value="1"/>
</dbReference>
<feature type="domain" description="ABC transmembrane type-1" evidence="8">
    <location>
        <begin position="66"/>
        <end position="258"/>
    </location>
</feature>
<dbReference type="InterPro" id="IPR010065">
    <property type="entry name" value="AA_ABC_transptr_permease_3TM"/>
</dbReference>
<reference evidence="9 10" key="1">
    <citation type="submission" date="2018-11" db="EMBL/GenBank/DDBJ databases">
        <title>Sequencing the genomes of 1000 actinobacteria strains.</title>
        <authorList>
            <person name="Klenk H.-P."/>
        </authorList>
    </citation>
    <scope>NUCLEOTIDE SEQUENCE [LARGE SCALE GENOMIC DNA]</scope>
    <source>
        <strain evidence="9 10">DSM 14012</strain>
    </source>
</reference>
<dbReference type="NCBIfam" id="TIGR01726">
    <property type="entry name" value="HEQRo_perm_3TM"/>
    <property type="match status" value="1"/>
</dbReference>
<protein>
    <submittedName>
        <fullName evidence="9">Amino acid ABC transporter membrane protein 2 (PAAT family)</fullName>
    </submittedName>
</protein>
<keyword evidence="6 7" id="KW-0472">Membrane</keyword>
<evidence type="ECO:0000256" key="7">
    <source>
        <dbReference type="RuleBase" id="RU363032"/>
    </source>
</evidence>
<dbReference type="PANTHER" id="PTHR30614:SF21">
    <property type="entry name" value="AMINO ACID ABC TRANSPORTER PERMEASE"/>
    <property type="match status" value="1"/>
</dbReference>
<comment type="similarity">
    <text evidence="7">Belongs to the binding-protein-dependent transport system permease family.</text>
</comment>
<comment type="caution">
    <text evidence="9">The sequence shown here is derived from an EMBL/GenBank/DDBJ whole genome shotgun (WGS) entry which is preliminary data.</text>
</comment>
<evidence type="ECO:0000256" key="1">
    <source>
        <dbReference type="ARBA" id="ARBA00004651"/>
    </source>
</evidence>
<dbReference type="SUPFAM" id="SSF161098">
    <property type="entry name" value="MetI-like"/>
    <property type="match status" value="1"/>
</dbReference>
<dbReference type="GO" id="GO:0043190">
    <property type="term" value="C:ATP-binding cassette (ABC) transporter complex"/>
    <property type="evidence" value="ECO:0007669"/>
    <property type="project" value="InterPro"/>
</dbReference>
<dbReference type="InterPro" id="IPR035906">
    <property type="entry name" value="MetI-like_sf"/>
</dbReference>
<comment type="subcellular location">
    <subcellularLocation>
        <location evidence="1 7">Cell membrane</location>
        <topology evidence="1 7">Multi-pass membrane protein</topology>
    </subcellularLocation>
</comment>
<proteinExistence type="inferred from homology"/>
<evidence type="ECO:0000256" key="6">
    <source>
        <dbReference type="ARBA" id="ARBA00023136"/>
    </source>
</evidence>
<dbReference type="Pfam" id="PF00528">
    <property type="entry name" value="BPD_transp_1"/>
    <property type="match status" value="1"/>
</dbReference>
<evidence type="ECO:0000259" key="8">
    <source>
        <dbReference type="PROSITE" id="PS50928"/>
    </source>
</evidence>
<keyword evidence="4 7" id="KW-0812">Transmembrane</keyword>
<feature type="transmembrane region" description="Helical" evidence="7">
    <location>
        <begin position="20"/>
        <end position="40"/>
    </location>
</feature>
<evidence type="ECO:0000256" key="5">
    <source>
        <dbReference type="ARBA" id="ARBA00022989"/>
    </source>
</evidence>
<evidence type="ECO:0000256" key="3">
    <source>
        <dbReference type="ARBA" id="ARBA00022475"/>
    </source>
</evidence>
<dbReference type="Proteomes" id="UP000266915">
    <property type="component" value="Unassembled WGS sequence"/>
</dbReference>
<keyword evidence="5 7" id="KW-1133">Transmembrane helix</keyword>
<dbReference type="CDD" id="cd06261">
    <property type="entry name" value="TM_PBP2"/>
    <property type="match status" value="1"/>
</dbReference>
<feature type="transmembrane region" description="Helical" evidence="7">
    <location>
        <begin position="128"/>
        <end position="146"/>
    </location>
</feature>
<gene>
    <name evidence="9" type="ORF">EDD42_2221</name>
</gene>
<dbReference type="GO" id="GO:0006865">
    <property type="term" value="P:amino acid transport"/>
    <property type="evidence" value="ECO:0007669"/>
    <property type="project" value="TreeGrafter"/>
</dbReference>
<keyword evidence="2 7" id="KW-0813">Transport</keyword>
<feature type="transmembrane region" description="Helical" evidence="7">
    <location>
        <begin position="192"/>
        <end position="216"/>
    </location>
</feature>
<feature type="transmembrane region" description="Helical" evidence="7">
    <location>
        <begin position="62"/>
        <end position="90"/>
    </location>
</feature>
<evidence type="ECO:0000256" key="2">
    <source>
        <dbReference type="ARBA" id="ARBA00022448"/>
    </source>
</evidence>